<dbReference type="EMBL" id="BAABGT010000012">
    <property type="protein sequence ID" value="GAA4537844.1"/>
    <property type="molecule type" value="Genomic_DNA"/>
</dbReference>
<dbReference type="SUPFAM" id="SSF51735">
    <property type="entry name" value="NAD(P)-binding Rossmann-fold domains"/>
    <property type="match status" value="1"/>
</dbReference>
<dbReference type="PROSITE" id="PS00061">
    <property type="entry name" value="ADH_SHORT"/>
    <property type="match status" value="1"/>
</dbReference>
<dbReference type="Pfam" id="PF13561">
    <property type="entry name" value="adh_short_C2"/>
    <property type="match status" value="1"/>
</dbReference>
<dbReference type="Gene3D" id="3.40.50.720">
    <property type="entry name" value="NAD(P)-binding Rossmann-like Domain"/>
    <property type="match status" value="1"/>
</dbReference>
<dbReference type="NCBIfam" id="NF009466">
    <property type="entry name" value="PRK12826.1-2"/>
    <property type="match status" value="1"/>
</dbReference>
<dbReference type="PANTHER" id="PTHR42879">
    <property type="entry name" value="3-OXOACYL-(ACYL-CARRIER-PROTEIN) REDUCTASE"/>
    <property type="match status" value="1"/>
</dbReference>
<evidence type="ECO:0000259" key="2">
    <source>
        <dbReference type="SMART" id="SM00822"/>
    </source>
</evidence>
<evidence type="ECO:0000256" key="1">
    <source>
        <dbReference type="ARBA" id="ARBA00006484"/>
    </source>
</evidence>
<organism evidence="3 4">
    <name type="scientific">Pseudonocardia xishanensis</name>
    <dbReference type="NCBI Taxonomy" id="630995"/>
    <lineage>
        <taxon>Bacteria</taxon>
        <taxon>Bacillati</taxon>
        <taxon>Actinomycetota</taxon>
        <taxon>Actinomycetes</taxon>
        <taxon>Pseudonocardiales</taxon>
        <taxon>Pseudonocardiaceae</taxon>
        <taxon>Pseudonocardia</taxon>
    </lineage>
</organism>
<evidence type="ECO:0000313" key="3">
    <source>
        <dbReference type="EMBL" id="GAA4537844.1"/>
    </source>
</evidence>
<dbReference type="InterPro" id="IPR036291">
    <property type="entry name" value="NAD(P)-bd_dom_sf"/>
</dbReference>
<feature type="domain" description="Ketoreductase" evidence="2">
    <location>
        <begin position="2"/>
        <end position="169"/>
    </location>
</feature>
<dbReference type="PRINTS" id="PR00080">
    <property type="entry name" value="SDRFAMILY"/>
</dbReference>
<sequence length="232" mass="24406">MLVTGGNRGIGLAIAEAFAELGDQVAVTYRRDADLVPEGILPVQCDVTSTEDVDALFTTVEEKHGPVEVLVSNAGITEDGLVMRMSDEAWASVLDANLTAAFRVARRASRNMLKARAGRMIFISSITAYTGLPGQVNYAASKSGLIGLSRSLAREFAPRGVTANLVLPGFVETEMTAKLPQSRVDEIHDLIPLGRYGHASEIAGAVTYLASEPAAYVTGAVLTVDGGASMGH</sequence>
<keyword evidence="4" id="KW-1185">Reference proteome</keyword>
<evidence type="ECO:0000313" key="4">
    <source>
        <dbReference type="Proteomes" id="UP001501598"/>
    </source>
</evidence>
<dbReference type="InterPro" id="IPR050259">
    <property type="entry name" value="SDR"/>
</dbReference>
<name>A0ABP8RG16_9PSEU</name>
<comment type="similarity">
    <text evidence="1">Belongs to the short-chain dehydrogenases/reductases (SDR) family.</text>
</comment>
<dbReference type="PANTHER" id="PTHR42879:SF2">
    <property type="entry name" value="3-OXOACYL-[ACYL-CARRIER-PROTEIN] REDUCTASE FABG"/>
    <property type="match status" value="1"/>
</dbReference>
<dbReference type="SMART" id="SM00822">
    <property type="entry name" value="PKS_KR"/>
    <property type="match status" value="1"/>
</dbReference>
<dbReference type="Proteomes" id="UP001501598">
    <property type="component" value="Unassembled WGS sequence"/>
</dbReference>
<proteinExistence type="inferred from homology"/>
<dbReference type="InterPro" id="IPR002347">
    <property type="entry name" value="SDR_fam"/>
</dbReference>
<gene>
    <name evidence="3" type="ORF">GCM10023175_06950</name>
</gene>
<accession>A0ABP8RG16</accession>
<reference evidence="4" key="1">
    <citation type="journal article" date="2019" name="Int. J. Syst. Evol. Microbiol.">
        <title>The Global Catalogue of Microorganisms (GCM) 10K type strain sequencing project: providing services to taxonomists for standard genome sequencing and annotation.</title>
        <authorList>
            <consortium name="The Broad Institute Genomics Platform"/>
            <consortium name="The Broad Institute Genome Sequencing Center for Infectious Disease"/>
            <person name="Wu L."/>
            <person name="Ma J."/>
        </authorList>
    </citation>
    <scope>NUCLEOTIDE SEQUENCE [LARGE SCALE GENOMIC DNA]</scope>
    <source>
        <strain evidence="4">JCM 17906</strain>
    </source>
</reference>
<dbReference type="InterPro" id="IPR020904">
    <property type="entry name" value="Sc_DH/Rdtase_CS"/>
</dbReference>
<dbReference type="PRINTS" id="PR00081">
    <property type="entry name" value="GDHRDH"/>
</dbReference>
<comment type="caution">
    <text evidence="3">The sequence shown here is derived from an EMBL/GenBank/DDBJ whole genome shotgun (WGS) entry which is preliminary data.</text>
</comment>
<protein>
    <submittedName>
        <fullName evidence="3">Beta-ketoacyl-ACP reductase</fullName>
    </submittedName>
</protein>
<dbReference type="InterPro" id="IPR057326">
    <property type="entry name" value="KR_dom"/>
</dbReference>